<protein>
    <submittedName>
        <fullName evidence="1">Uncharacterized protein</fullName>
    </submittedName>
</protein>
<dbReference type="Proteomes" id="UP001305414">
    <property type="component" value="Unassembled WGS sequence"/>
</dbReference>
<reference evidence="1 2" key="1">
    <citation type="submission" date="2023-10" db="EMBL/GenBank/DDBJ databases">
        <title>Draft genome sequence of Xylaria bambusicola isolate GMP-LS, the root and basal stem rot pathogen of sugarcane in Indonesia.</title>
        <authorList>
            <person name="Selvaraj P."/>
            <person name="Muralishankar V."/>
            <person name="Muruganantham S."/>
            <person name="Sp S."/>
            <person name="Haryani S."/>
            <person name="Lau K.J.X."/>
            <person name="Naqvi N.I."/>
        </authorList>
    </citation>
    <scope>NUCLEOTIDE SEQUENCE [LARGE SCALE GENOMIC DNA]</scope>
    <source>
        <strain evidence="1">GMP-LS</strain>
    </source>
</reference>
<comment type="caution">
    <text evidence="1">The sequence shown here is derived from an EMBL/GenBank/DDBJ whole genome shotgun (WGS) entry which is preliminary data.</text>
</comment>
<evidence type="ECO:0000313" key="2">
    <source>
        <dbReference type="Proteomes" id="UP001305414"/>
    </source>
</evidence>
<proteinExistence type="predicted"/>
<keyword evidence="2" id="KW-1185">Reference proteome</keyword>
<evidence type="ECO:0000313" key="1">
    <source>
        <dbReference type="EMBL" id="KAK5624759.1"/>
    </source>
</evidence>
<accession>A0AAN7U9W4</accession>
<sequence>MPYSVATRFPEKCAAEFSISHVAGLVFGAADIVVSDQFAGLRVVTICRLGHIIELFLRPRLGQVFVVPDARLRTAATEGRVILTQSQSSVE</sequence>
<dbReference type="EMBL" id="JAWHQM010000001">
    <property type="protein sequence ID" value="KAK5624759.1"/>
    <property type="molecule type" value="Genomic_DNA"/>
</dbReference>
<dbReference type="AlphaFoldDB" id="A0AAN7U9W4"/>
<name>A0AAN7U9W4_9PEZI</name>
<gene>
    <name evidence="1" type="ORF">RRF57_000474</name>
</gene>
<organism evidence="1 2">
    <name type="scientific">Xylaria bambusicola</name>
    <dbReference type="NCBI Taxonomy" id="326684"/>
    <lineage>
        <taxon>Eukaryota</taxon>
        <taxon>Fungi</taxon>
        <taxon>Dikarya</taxon>
        <taxon>Ascomycota</taxon>
        <taxon>Pezizomycotina</taxon>
        <taxon>Sordariomycetes</taxon>
        <taxon>Xylariomycetidae</taxon>
        <taxon>Xylariales</taxon>
        <taxon>Xylariaceae</taxon>
        <taxon>Xylaria</taxon>
    </lineage>
</organism>